<dbReference type="GO" id="GO:0051075">
    <property type="term" value="F:S-adenosylmethionine:tRNA ribosyltransferase-isomerase activity"/>
    <property type="evidence" value="ECO:0007669"/>
    <property type="project" value="UniProtKB-EC"/>
</dbReference>
<evidence type="ECO:0000256" key="3">
    <source>
        <dbReference type="ARBA" id="ARBA00011245"/>
    </source>
</evidence>
<dbReference type="EMBL" id="JACNJZ010000084">
    <property type="protein sequence ID" value="MBC8317353.1"/>
    <property type="molecule type" value="Genomic_DNA"/>
</dbReference>
<evidence type="ECO:0000256" key="8">
    <source>
        <dbReference type="ARBA" id="ARBA00052751"/>
    </source>
</evidence>
<keyword evidence="7 13" id="KW-0671">Queuosine biosynthesis</keyword>
<keyword evidence="4 13" id="KW-0963">Cytoplasm</keyword>
<dbReference type="Proteomes" id="UP000614424">
    <property type="component" value="Unassembled WGS sequence"/>
</dbReference>
<dbReference type="SUPFAM" id="SSF111337">
    <property type="entry name" value="QueA-like"/>
    <property type="match status" value="1"/>
</dbReference>
<dbReference type="PANTHER" id="PTHR30307:SF0">
    <property type="entry name" value="S-ADENOSYLMETHIONINE:TRNA RIBOSYLTRANSFERASE-ISOMERASE"/>
    <property type="match status" value="1"/>
</dbReference>
<dbReference type="InterPro" id="IPR036100">
    <property type="entry name" value="QueA_sf"/>
</dbReference>
<dbReference type="UniPathway" id="UPA00392"/>
<evidence type="ECO:0000256" key="9">
    <source>
        <dbReference type="ARBA" id="ARBA00061210"/>
    </source>
</evidence>
<protein>
    <recommendedName>
        <fullName evidence="11 13">S-adenosylmethionine:tRNA ribosyltransferase-isomerase</fullName>
        <ecNumber evidence="10 13">2.4.99.17</ecNumber>
    </recommendedName>
    <alternativeName>
        <fullName evidence="12 13">Queuosine biosynthesis protein QueA</fullName>
    </alternativeName>
</protein>
<evidence type="ECO:0000256" key="7">
    <source>
        <dbReference type="ARBA" id="ARBA00022785"/>
    </source>
</evidence>
<dbReference type="Gene3D" id="3.40.1780.10">
    <property type="entry name" value="QueA-like"/>
    <property type="match status" value="1"/>
</dbReference>
<dbReference type="GO" id="GO:0008616">
    <property type="term" value="P:tRNA queuosine(34) biosynthetic process"/>
    <property type="evidence" value="ECO:0007669"/>
    <property type="project" value="UniProtKB-UniRule"/>
</dbReference>
<evidence type="ECO:0000256" key="1">
    <source>
        <dbReference type="ARBA" id="ARBA00004496"/>
    </source>
</evidence>
<evidence type="ECO:0000256" key="10">
    <source>
        <dbReference type="ARBA" id="ARBA00066503"/>
    </source>
</evidence>
<comment type="caution">
    <text evidence="14">The sequence shown here is derived from an EMBL/GenBank/DDBJ whole genome shotgun (WGS) entry which is preliminary data.</text>
</comment>
<dbReference type="InterPro" id="IPR042118">
    <property type="entry name" value="QueA_dom1"/>
</dbReference>
<evidence type="ECO:0000313" key="15">
    <source>
        <dbReference type="Proteomes" id="UP000614424"/>
    </source>
</evidence>
<sequence>MDIPSQYNLDSYHYDLPEQSIAQQPADCRDSSRLLVYEDDNDQMSDHVFSEIVDYFKAGDLLVVNDTKVFPARLIGRKETGGRAELLVLEYPNTVTHTADDANGKVSQAEVIGLTKSSKRLKVGQKIIFSSSFSAEIAEELPGNKMKVRLTFPGDIEQAFDTYGQMPLPPYIKRDNGENSQDRKRYQTVFASETGAVAAPTAGLHFTDDLLLKIRKKGVKVARLTLHVGYGTFAPVREQDIRKHNIHSEYVTVPKETAEEINRTNRDGGRVWAVGTTSVRSLEFAADSGGVVHEVSDWCKLYIYPGYEFKVVRNVITNFHLPGSSLLFLVSALIGRENLLRCYKHAVADDYRFFSYGDAMLILGNREKLTAQSSS</sequence>
<dbReference type="EC" id="2.4.99.17" evidence="10 13"/>
<comment type="subunit">
    <text evidence="3 13">Monomer.</text>
</comment>
<reference evidence="14 15" key="1">
    <citation type="submission" date="2020-08" db="EMBL/GenBank/DDBJ databases">
        <title>Bridging the membrane lipid divide: bacteria of the FCB group superphylum have the potential to synthesize archaeal ether lipids.</title>
        <authorList>
            <person name="Villanueva L."/>
            <person name="Von Meijenfeldt F.A.B."/>
            <person name="Westbye A.B."/>
            <person name="Yadav S."/>
            <person name="Hopmans E.C."/>
            <person name="Dutilh B.E."/>
            <person name="Sinninghe Damste J.S."/>
        </authorList>
    </citation>
    <scope>NUCLEOTIDE SEQUENCE [LARGE SCALE GENOMIC DNA]</scope>
    <source>
        <strain evidence="14">NIOZ-UU47</strain>
    </source>
</reference>
<gene>
    <name evidence="13 14" type="primary">queA</name>
    <name evidence="14" type="ORF">H8E41_05565</name>
</gene>
<name>A0A8J6NEF3_9BACT</name>
<comment type="catalytic activity">
    <reaction evidence="8 13">
        <text>7-aminomethyl-7-carbaguanosine(34) in tRNA + S-adenosyl-L-methionine = epoxyqueuosine(34) in tRNA + adenine + L-methionine + 2 H(+)</text>
        <dbReference type="Rhea" id="RHEA:32155"/>
        <dbReference type="Rhea" id="RHEA-COMP:10342"/>
        <dbReference type="Rhea" id="RHEA-COMP:18582"/>
        <dbReference type="ChEBI" id="CHEBI:15378"/>
        <dbReference type="ChEBI" id="CHEBI:16708"/>
        <dbReference type="ChEBI" id="CHEBI:57844"/>
        <dbReference type="ChEBI" id="CHEBI:59789"/>
        <dbReference type="ChEBI" id="CHEBI:82833"/>
        <dbReference type="ChEBI" id="CHEBI:194443"/>
        <dbReference type="EC" id="2.4.99.17"/>
    </reaction>
</comment>
<proteinExistence type="inferred from homology"/>
<evidence type="ECO:0000256" key="5">
    <source>
        <dbReference type="ARBA" id="ARBA00022679"/>
    </source>
</evidence>
<comment type="similarity">
    <text evidence="9 13">Belongs to the QueA family.</text>
</comment>
<evidence type="ECO:0000256" key="11">
    <source>
        <dbReference type="ARBA" id="ARBA00069325"/>
    </source>
</evidence>
<keyword evidence="6 13" id="KW-0949">S-adenosyl-L-methionine</keyword>
<dbReference type="InterPro" id="IPR042119">
    <property type="entry name" value="QueA_dom2"/>
</dbReference>
<dbReference type="HAMAP" id="MF_00113">
    <property type="entry name" value="QueA"/>
    <property type="match status" value="1"/>
</dbReference>
<dbReference type="FunFam" id="3.40.1780.10:FF:000001">
    <property type="entry name" value="S-adenosylmethionine:tRNA ribosyltransferase-isomerase"/>
    <property type="match status" value="1"/>
</dbReference>
<evidence type="ECO:0000256" key="2">
    <source>
        <dbReference type="ARBA" id="ARBA00004691"/>
    </source>
</evidence>
<evidence type="ECO:0000313" key="14">
    <source>
        <dbReference type="EMBL" id="MBC8317353.1"/>
    </source>
</evidence>
<accession>A0A8J6NEF3</accession>
<comment type="pathway">
    <text evidence="2 13">tRNA modification; tRNA-queuosine biosynthesis.</text>
</comment>
<dbReference type="NCBIfam" id="TIGR00113">
    <property type="entry name" value="queA"/>
    <property type="match status" value="1"/>
</dbReference>
<organism evidence="14 15">
    <name type="scientific">Candidatus Desulfobia pelagia</name>
    <dbReference type="NCBI Taxonomy" id="2841692"/>
    <lineage>
        <taxon>Bacteria</taxon>
        <taxon>Pseudomonadati</taxon>
        <taxon>Thermodesulfobacteriota</taxon>
        <taxon>Desulfobulbia</taxon>
        <taxon>Desulfobulbales</taxon>
        <taxon>Desulfobulbaceae</taxon>
        <taxon>Candidatus Desulfobia</taxon>
    </lineage>
</organism>
<comment type="subcellular location">
    <subcellularLocation>
        <location evidence="1 13">Cytoplasm</location>
    </subcellularLocation>
</comment>
<dbReference type="PANTHER" id="PTHR30307">
    <property type="entry name" value="S-ADENOSYLMETHIONINE:TRNA RIBOSYLTRANSFERASE-ISOMERASE"/>
    <property type="match status" value="1"/>
</dbReference>
<evidence type="ECO:0000256" key="6">
    <source>
        <dbReference type="ARBA" id="ARBA00022691"/>
    </source>
</evidence>
<dbReference type="GO" id="GO:0005737">
    <property type="term" value="C:cytoplasm"/>
    <property type="evidence" value="ECO:0007669"/>
    <property type="project" value="UniProtKB-SubCell"/>
</dbReference>
<keyword evidence="14" id="KW-0328">Glycosyltransferase</keyword>
<dbReference type="Gene3D" id="2.40.10.240">
    <property type="entry name" value="QueA-like"/>
    <property type="match status" value="1"/>
</dbReference>
<dbReference type="NCBIfam" id="NF001140">
    <property type="entry name" value="PRK00147.1"/>
    <property type="match status" value="1"/>
</dbReference>
<evidence type="ECO:0000256" key="13">
    <source>
        <dbReference type="HAMAP-Rule" id="MF_00113"/>
    </source>
</evidence>
<evidence type="ECO:0000256" key="4">
    <source>
        <dbReference type="ARBA" id="ARBA00022490"/>
    </source>
</evidence>
<dbReference type="Pfam" id="PF02547">
    <property type="entry name" value="Queuosine_synth"/>
    <property type="match status" value="1"/>
</dbReference>
<evidence type="ECO:0000256" key="12">
    <source>
        <dbReference type="ARBA" id="ARBA00076160"/>
    </source>
</evidence>
<keyword evidence="5 13" id="KW-0808">Transferase</keyword>
<dbReference type="InterPro" id="IPR003699">
    <property type="entry name" value="QueA"/>
</dbReference>
<comment type="function">
    <text evidence="13">Transfers and isomerizes the ribose moiety from AdoMet to the 7-aminomethyl group of 7-deazaguanine (preQ1-tRNA) to give epoxyqueuosine (oQ-tRNA).</text>
</comment>
<dbReference type="AlphaFoldDB" id="A0A8J6NEF3"/>